<proteinExistence type="predicted"/>
<name>A0A0A9BA07_ARUDO</name>
<dbReference type="AlphaFoldDB" id="A0A0A9BA07"/>
<protein>
    <submittedName>
        <fullName evidence="1">Uncharacterized protein</fullName>
    </submittedName>
</protein>
<reference evidence="1" key="2">
    <citation type="journal article" date="2015" name="Data Brief">
        <title>Shoot transcriptome of the giant reed, Arundo donax.</title>
        <authorList>
            <person name="Barrero R.A."/>
            <person name="Guerrero F.D."/>
            <person name="Moolhuijzen P."/>
            <person name="Goolsby J.A."/>
            <person name="Tidwell J."/>
            <person name="Bellgard S.E."/>
            <person name="Bellgard M.I."/>
        </authorList>
    </citation>
    <scope>NUCLEOTIDE SEQUENCE</scope>
    <source>
        <tissue evidence="1">Shoot tissue taken approximately 20 cm above the soil surface</tissue>
    </source>
</reference>
<dbReference type="EMBL" id="GBRH01239835">
    <property type="protein sequence ID" value="JAD58060.1"/>
    <property type="molecule type" value="Transcribed_RNA"/>
</dbReference>
<sequence length="42" mass="4959">MACLLLGPIFNIRRSRHQEAYIFSISLSYVDYNDIKLQIKLD</sequence>
<accession>A0A0A9BA07</accession>
<evidence type="ECO:0000313" key="1">
    <source>
        <dbReference type="EMBL" id="JAD58060.1"/>
    </source>
</evidence>
<reference evidence="1" key="1">
    <citation type="submission" date="2014-09" db="EMBL/GenBank/DDBJ databases">
        <authorList>
            <person name="Magalhaes I.L.F."/>
            <person name="Oliveira U."/>
            <person name="Santos F.R."/>
            <person name="Vidigal T.H.D.A."/>
            <person name="Brescovit A.D."/>
            <person name="Santos A.J."/>
        </authorList>
    </citation>
    <scope>NUCLEOTIDE SEQUENCE</scope>
    <source>
        <tissue evidence="1">Shoot tissue taken approximately 20 cm above the soil surface</tissue>
    </source>
</reference>
<organism evidence="1">
    <name type="scientific">Arundo donax</name>
    <name type="common">Giant reed</name>
    <name type="synonym">Donax arundinaceus</name>
    <dbReference type="NCBI Taxonomy" id="35708"/>
    <lineage>
        <taxon>Eukaryota</taxon>
        <taxon>Viridiplantae</taxon>
        <taxon>Streptophyta</taxon>
        <taxon>Embryophyta</taxon>
        <taxon>Tracheophyta</taxon>
        <taxon>Spermatophyta</taxon>
        <taxon>Magnoliopsida</taxon>
        <taxon>Liliopsida</taxon>
        <taxon>Poales</taxon>
        <taxon>Poaceae</taxon>
        <taxon>PACMAD clade</taxon>
        <taxon>Arundinoideae</taxon>
        <taxon>Arundineae</taxon>
        <taxon>Arundo</taxon>
    </lineage>
</organism>